<keyword evidence="1" id="KW-0175">Coiled coil</keyword>
<protein>
    <submittedName>
        <fullName evidence="3">Uncharacterized protein</fullName>
    </submittedName>
</protein>
<geneLocation type="plasmid" evidence="4">
    <name>pac1084_1</name>
</geneLocation>
<proteinExistence type="predicted"/>
<evidence type="ECO:0000313" key="3">
    <source>
        <dbReference type="EMBL" id="AQT06368.1"/>
    </source>
</evidence>
<organism evidence="3 4">
    <name type="scientific">Acetobacter persici</name>
    <dbReference type="NCBI Taxonomy" id="1076596"/>
    <lineage>
        <taxon>Bacteria</taxon>
        <taxon>Pseudomonadati</taxon>
        <taxon>Pseudomonadota</taxon>
        <taxon>Alphaproteobacteria</taxon>
        <taxon>Acetobacterales</taxon>
        <taxon>Acetobacteraceae</taxon>
        <taxon>Acetobacter</taxon>
    </lineage>
</organism>
<dbReference type="KEGG" id="aper:A0U91_15240"/>
<gene>
    <name evidence="3" type="ORF">A0U91_15240</name>
</gene>
<name>A0A1U9LIZ4_9PROT</name>
<dbReference type="Proteomes" id="UP000189055">
    <property type="component" value="Plasmid pAC1084_1"/>
</dbReference>
<reference evidence="3 4" key="1">
    <citation type="submission" date="2016-03" db="EMBL/GenBank/DDBJ databases">
        <title>Acetic acid bacteria sequencing.</title>
        <authorList>
            <person name="Brandt J."/>
            <person name="Jakob F."/>
            <person name="Vogel R.F."/>
        </authorList>
    </citation>
    <scope>NUCLEOTIDE SEQUENCE [LARGE SCALE GENOMIC DNA]</scope>
    <source>
        <strain evidence="3 4">TMW2.1084</strain>
        <plasmid evidence="4">pac1084_1</plasmid>
    </source>
</reference>
<dbReference type="EMBL" id="CP014688">
    <property type="protein sequence ID" value="AQT06368.1"/>
    <property type="molecule type" value="Genomic_DNA"/>
</dbReference>
<evidence type="ECO:0000313" key="4">
    <source>
        <dbReference type="Proteomes" id="UP000189055"/>
    </source>
</evidence>
<sequence>MLVAVQPAQADRHDLVGKEALPSSRQEEQLSFEASPSGSEVSLREILISGAKRKAGRRKKDVFAAAKTAPTPSSEEADLRAALKQSESFIEELRGKLSRAEAAAKEKDVLVIEADELKKARGSLKTEVSSLQAQLRSSQTESSRLRDQLSALEAQVKIQAASDKGLRRGKPEVLSVGKGRRPVTVLRGQTIAPRPGKLTLNGVSNEISPFLKEKFEPKELSQKAQDKGLHGQAQRVVTLLEMTLMGVDPDTSNATVCERAVRGIEQVKISLDRLTLALMGRAAVA</sequence>
<accession>A0A1U9LIZ4</accession>
<evidence type="ECO:0000256" key="2">
    <source>
        <dbReference type="SAM" id="MobiDB-lite"/>
    </source>
</evidence>
<evidence type="ECO:0000256" key="1">
    <source>
        <dbReference type="SAM" id="Coils"/>
    </source>
</evidence>
<keyword evidence="3" id="KW-0614">Plasmid</keyword>
<feature type="coiled-coil region" evidence="1">
    <location>
        <begin position="83"/>
        <end position="155"/>
    </location>
</feature>
<dbReference type="RefSeq" id="WP_077931993.1">
    <property type="nucleotide sequence ID" value="NZ_CP014688.1"/>
</dbReference>
<feature type="region of interest" description="Disordered" evidence="2">
    <location>
        <begin position="1"/>
        <end position="39"/>
    </location>
</feature>
<dbReference type="AlphaFoldDB" id="A0A1U9LIZ4"/>